<keyword evidence="1" id="KW-0812">Transmembrane</keyword>
<evidence type="ECO:0000313" key="2">
    <source>
        <dbReference type="EMBL" id="RIB24831.1"/>
    </source>
</evidence>
<name>A0A397VSU5_9GLOM</name>
<evidence type="ECO:0000313" key="3">
    <source>
        <dbReference type="Proteomes" id="UP000266673"/>
    </source>
</evidence>
<feature type="transmembrane region" description="Helical" evidence="1">
    <location>
        <begin position="29"/>
        <end position="49"/>
    </location>
</feature>
<proteinExistence type="predicted"/>
<comment type="caution">
    <text evidence="2">The sequence shown here is derived from an EMBL/GenBank/DDBJ whole genome shotgun (WGS) entry which is preliminary data.</text>
</comment>
<reference evidence="2 3" key="1">
    <citation type="submission" date="2018-06" db="EMBL/GenBank/DDBJ databases">
        <title>Comparative genomics reveals the genomic features of Rhizophagus irregularis, R. cerebriforme, R. diaphanum and Gigaspora rosea, and their symbiotic lifestyle signature.</title>
        <authorList>
            <person name="Morin E."/>
            <person name="San Clemente H."/>
            <person name="Chen E.C.H."/>
            <person name="De La Providencia I."/>
            <person name="Hainaut M."/>
            <person name="Kuo A."/>
            <person name="Kohler A."/>
            <person name="Murat C."/>
            <person name="Tang N."/>
            <person name="Roy S."/>
            <person name="Loubradou J."/>
            <person name="Henrissat B."/>
            <person name="Grigoriev I.V."/>
            <person name="Corradi N."/>
            <person name="Roux C."/>
            <person name="Martin F.M."/>
        </authorList>
    </citation>
    <scope>NUCLEOTIDE SEQUENCE [LARGE SCALE GENOMIC DNA]</scope>
    <source>
        <strain evidence="2 3">DAOM 194757</strain>
    </source>
</reference>
<gene>
    <name evidence="2" type="ORF">C2G38_599080</name>
</gene>
<dbReference type="EMBL" id="QKWP01000199">
    <property type="protein sequence ID" value="RIB24831.1"/>
    <property type="molecule type" value="Genomic_DNA"/>
</dbReference>
<evidence type="ECO:0000256" key="1">
    <source>
        <dbReference type="SAM" id="Phobius"/>
    </source>
</evidence>
<dbReference type="Proteomes" id="UP000266673">
    <property type="component" value="Unassembled WGS sequence"/>
</dbReference>
<organism evidence="2 3">
    <name type="scientific">Gigaspora rosea</name>
    <dbReference type="NCBI Taxonomy" id="44941"/>
    <lineage>
        <taxon>Eukaryota</taxon>
        <taxon>Fungi</taxon>
        <taxon>Fungi incertae sedis</taxon>
        <taxon>Mucoromycota</taxon>
        <taxon>Glomeromycotina</taxon>
        <taxon>Glomeromycetes</taxon>
        <taxon>Diversisporales</taxon>
        <taxon>Gigasporaceae</taxon>
        <taxon>Gigaspora</taxon>
    </lineage>
</organism>
<dbReference type="AlphaFoldDB" id="A0A397VSU5"/>
<protein>
    <submittedName>
        <fullName evidence="2">Uncharacterized protein</fullName>
    </submittedName>
</protein>
<keyword evidence="1" id="KW-1133">Transmembrane helix</keyword>
<keyword evidence="1" id="KW-0472">Membrane</keyword>
<accession>A0A397VSU5</accession>
<keyword evidence="3" id="KW-1185">Reference proteome</keyword>
<sequence length="50" mass="6171">MLRISLVYSAIGRINYVNKLGHYYYRMKYLGRSYYVIKIYAFFFLVNLLY</sequence>